<dbReference type="InterPro" id="IPR038187">
    <property type="entry name" value="NAC_A/B_dom_sf"/>
</dbReference>
<gene>
    <name evidence="4" type="primary">nac</name>
    <name evidence="7" type="ORF">ENU09_03870</name>
    <name evidence="8" type="ORF">ENU20_02105</name>
</gene>
<proteinExistence type="inferred from homology"/>
<evidence type="ECO:0000256" key="5">
    <source>
        <dbReference type="NCBIfam" id="TIGR00264"/>
    </source>
</evidence>
<organism evidence="8">
    <name type="scientific">Staphylothermus marinus</name>
    <dbReference type="NCBI Taxonomy" id="2280"/>
    <lineage>
        <taxon>Archaea</taxon>
        <taxon>Thermoproteota</taxon>
        <taxon>Thermoprotei</taxon>
        <taxon>Desulfurococcales</taxon>
        <taxon>Desulfurococcaceae</taxon>
        <taxon>Staphylothermus</taxon>
    </lineage>
</organism>
<dbReference type="GO" id="GO:0015031">
    <property type="term" value="P:protein transport"/>
    <property type="evidence" value="ECO:0007669"/>
    <property type="project" value="UniProtKB-UniRule"/>
</dbReference>
<comment type="function">
    <text evidence="4">Contacts the emerging nascent chain on the ribosome.</text>
</comment>
<evidence type="ECO:0000256" key="2">
    <source>
        <dbReference type="ARBA" id="ARBA00022884"/>
    </source>
</evidence>
<sequence length="114" mass="13187">MFPKFNLREFKRAMQRLGINVEELSDVEKVEIYFKSKKIVIEKPQVTCMKFQNQTLYQIIGSSVEEQTPVEYSEEDIDFIISQTGVSRDKALEALKRANGDVAEAILLIRESRV</sequence>
<evidence type="ECO:0000256" key="4">
    <source>
        <dbReference type="HAMAP-Rule" id="MF_00814"/>
    </source>
</evidence>
<evidence type="ECO:0000256" key="1">
    <source>
        <dbReference type="ARBA" id="ARBA00022448"/>
    </source>
</evidence>
<name>A0A7C4JN32_STAMA</name>
<dbReference type="GO" id="GO:0003723">
    <property type="term" value="F:RNA binding"/>
    <property type="evidence" value="ECO:0007669"/>
    <property type="project" value="UniProtKB-UniRule"/>
</dbReference>
<comment type="caution">
    <text evidence="8">The sequence shown here is derived from an EMBL/GenBank/DDBJ whole genome shotgun (WGS) entry which is preliminary data.</text>
</comment>
<evidence type="ECO:0000259" key="6">
    <source>
        <dbReference type="PROSITE" id="PS51151"/>
    </source>
</evidence>
<keyword evidence="3 4" id="KW-0653">Protein transport</keyword>
<dbReference type="EMBL" id="DTBP01000015">
    <property type="protein sequence ID" value="HGQ73855.1"/>
    <property type="molecule type" value="Genomic_DNA"/>
</dbReference>
<reference evidence="8" key="1">
    <citation type="journal article" date="2020" name="mSystems">
        <title>Genome- and Community-Level Interaction Insights into Carbon Utilization and Element Cycling Functions of Hydrothermarchaeota in Hydrothermal Sediment.</title>
        <authorList>
            <person name="Zhou Z."/>
            <person name="Liu Y."/>
            <person name="Xu W."/>
            <person name="Pan J."/>
            <person name="Luo Z.H."/>
            <person name="Li M."/>
        </authorList>
    </citation>
    <scope>NUCLEOTIDE SEQUENCE [LARGE SCALE GENOMIC DNA]</scope>
    <source>
        <strain evidence="7">SpSt-638</strain>
        <strain evidence="8">SpSt-648</strain>
    </source>
</reference>
<dbReference type="EMBL" id="DTBE01000103">
    <property type="protein sequence ID" value="HGQ59832.1"/>
    <property type="molecule type" value="Genomic_DNA"/>
</dbReference>
<dbReference type="Gene3D" id="2.20.70.30">
    <property type="entry name" value="Nascent polypeptide-associated complex domain"/>
    <property type="match status" value="1"/>
</dbReference>
<dbReference type="SMART" id="SM01407">
    <property type="entry name" value="NAC"/>
    <property type="match status" value="1"/>
</dbReference>
<evidence type="ECO:0000313" key="7">
    <source>
        <dbReference type="EMBL" id="HGQ59832.1"/>
    </source>
</evidence>
<dbReference type="HAMAP" id="MF_00814">
    <property type="entry name" value="NAC_arch"/>
    <property type="match status" value="1"/>
</dbReference>
<evidence type="ECO:0000256" key="3">
    <source>
        <dbReference type="ARBA" id="ARBA00022927"/>
    </source>
</evidence>
<dbReference type="Pfam" id="PF01849">
    <property type="entry name" value="NAC"/>
    <property type="match status" value="1"/>
</dbReference>
<comment type="subunit">
    <text evidence="4">Homodimer. Interacts with the ribosome. Binds ribosomal RNA.</text>
</comment>
<evidence type="ECO:0000313" key="8">
    <source>
        <dbReference type="EMBL" id="HGQ73855.1"/>
    </source>
</evidence>
<protein>
    <recommendedName>
        <fullName evidence="4 5">Nascent polypeptide-associated complex protein</fullName>
    </recommendedName>
</protein>
<dbReference type="CDD" id="cd14359">
    <property type="entry name" value="UBA_AeNAC"/>
    <property type="match status" value="1"/>
</dbReference>
<dbReference type="NCBIfam" id="TIGR00264">
    <property type="entry name" value="archaeal-type nascent polypeptide-associated complex protein"/>
    <property type="match status" value="1"/>
</dbReference>
<keyword evidence="1 4" id="KW-0813">Transport</keyword>
<keyword evidence="2 4" id="KW-0694">RNA-binding</keyword>
<comment type="similarity">
    <text evidence="4">Belongs to the NAC-alpha family.</text>
</comment>
<dbReference type="Gene3D" id="1.10.8.10">
    <property type="entry name" value="DNA helicase RuvA subunit, C-terminal domain"/>
    <property type="match status" value="1"/>
</dbReference>
<dbReference type="InterPro" id="IPR009060">
    <property type="entry name" value="UBA-like_sf"/>
</dbReference>
<dbReference type="InterPro" id="IPR002715">
    <property type="entry name" value="Nas_poly-pep-assoc_cplx_dom"/>
</dbReference>
<dbReference type="Pfam" id="PF19026">
    <property type="entry name" value="UBA_HYPK"/>
    <property type="match status" value="1"/>
</dbReference>
<dbReference type="SUPFAM" id="SSF46934">
    <property type="entry name" value="UBA-like"/>
    <property type="match status" value="1"/>
</dbReference>
<dbReference type="InterPro" id="IPR005231">
    <property type="entry name" value="NAC_arc"/>
</dbReference>
<dbReference type="AlphaFoldDB" id="A0A7C4JN32"/>
<accession>A0A7C4JN32</accession>
<feature type="domain" description="NAC-A/B" evidence="6">
    <location>
        <begin position="4"/>
        <end position="72"/>
    </location>
</feature>
<dbReference type="InterPro" id="IPR044034">
    <property type="entry name" value="NAC-like_UBA"/>
</dbReference>
<dbReference type="PROSITE" id="PS51151">
    <property type="entry name" value="NAC_AB"/>
    <property type="match status" value="1"/>
</dbReference>